<dbReference type="RefSeq" id="WP_004836502.1">
    <property type="nucleotide sequence ID" value="NZ_GG666296.1"/>
</dbReference>
<proteinExistence type="inferred from homology"/>
<organism evidence="9 10">
    <name type="scientific">Anaerococcus tetradius ATCC 35098</name>
    <dbReference type="NCBI Taxonomy" id="525255"/>
    <lineage>
        <taxon>Bacteria</taxon>
        <taxon>Bacillati</taxon>
        <taxon>Bacillota</taxon>
        <taxon>Tissierellia</taxon>
        <taxon>Tissierellales</taxon>
        <taxon>Peptoniphilaceae</taxon>
        <taxon>Anaerococcus</taxon>
    </lineage>
</organism>
<dbReference type="Gene3D" id="1.20.140.70">
    <property type="entry name" value="Oligopeptidase f, N-terminal domain"/>
    <property type="match status" value="1"/>
</dbReference>
<comment type="cofactor">
    <cofactor evidence="6">
        <name>Zn(2+)</name>
        <dbReference type="ChEBI" id="CHEBI:29105"/>
    </cofactor>
    <text evidence="6">Binds 1 zinc ion.</text>
</comment>
<keyword evidence="5 6" id="KW-0482">Metalloprotease</keyword>
<keyword evidence="1 6" id="KW-0645">Protease</keyword>
<feature type="domain" description="Peptidase M3A/M3B catalytic" evidence="7">
    <location>
        <begin position="198"/>
        <end position="578"/>
    </location>
</feature>
<dbReference type="HOGENOM" id="CLU_021290_2_0_9"/>
<feature type="domain" description="Oligopeptidase F N-terminal" evidence="8">
    <location>
        <begin position="110"/>
        <end position="178"/>
    </location>
</feature>
<name>C2CJF6_9FIRM</name>
<gene>
    <name evidence="9" type="primary">pepF</name>
    <name evidence="9" type="ORF">HMPREF0077_1616</name>
</gene>
<evidence type="ECO:0000256" key="6">
    <source>
        <dbReference type="RuleBase" id="RU368091"/>
    </source>
</evidence>
<dbReference type="eggNOG" id="COG1164">
    <property type="taxonomic scope" value="Bacteria"/>
</dbReference>
<protein>
    <recommendedName>
        <fullName evidence="6">Oligopeptidase F</fullName>
        <ecNumber evidence="6">3.4.24.-</ecNumber>
    </recommendedName>
</protein>
<dbReference type="GO" id="GO:0006508">
    <property type="term" value="P:proteolysis"/>
    <property type="evidence" value="ECO:0007669"/>
    <property type="project" value="UniProtKB-KW"/>
</dbReference>
<evidence type="ECO:0000256" key="3">
    <source>
        <dbReference type="ARBA" id="ARBA00022801"/>
    </source>
</evidence>
<dbReference type="InterPro" id="IPR001567">
    <property type="entry name" value="Pept_M3A_M3B_dom"/>
</dbReference>
<sequence>MERKDIEERLKWDTTSIYKNDEDFYKDIEEVKKLAKLLTGFKGRLTKDLETFKEFIKLDEKFSRKMEKAYVYASLRSDEDTRVTKYQEMNQIATNTYVLTGEALSFVRPELLATDYELIKEYLEDSEISYLKHYFDDIYRFKDHTLDEKSEKIIASFAKTGQNPRSTYMIFSNADMSFPHVNKDGEDIEITDANFVNLQQDKDRNFRREVYEKYYKTYRQFSNTLASTLDGDFSAHNTEAKLRNFDSARQMSLFANNLSEDIYDNLLEVVHDNADIHRDYTSLRKEFLGVDDLGFHDIYMPLVKDYERKIDFDEAKEIVLEAIKPLGEEYVKVAREGFDTGWFDVCPNKGKRGGAYSSGAYDTQPFILLNYTNTIDDVFTVIHELGHSMHSYYTRSTQKYQYGSYSIFLAEIASTTNELLLLDYLLKNSKSEEETAYLLNYFVNQFKSTVFRQTMFAEFEHKVNKLVEAGEAIPAERLHGIYKELNEELFGKDIQVDEYISAEWARIPHFYMFYYVFQYATGFMSAVALSQNILHGTDDQRQAYLNFLKAGESEYPIEVLKKAGVDMTNKASMQKAMDVARKALKDLREAIL</sequence>
<dbReference type="InterPro" id="IPR042088">
    <property type="entry name" value="OligoPept_F_C"/>
</dbReference>
<dbReference type="EMBL" id="ACGC01000113">
    <property type="protein sequence ID" value="EEI82297.1"/>
    <property type="molecule type" value="Genomic_DNA"/>
</dbReference>
<evidence type="ECO:0000259" key="8">
    <source>
        <dbReference type="Pfam" id="PF08439"/>
    </source>
</evidence>
<evidence type="ECO:0000313" key="9">
    <source>
        <dbReference type="EMBL" id="EEI82297.1"/>
    </source>
</evidence>
<keyword evidence="4 6" id="KW-0862">Zinc</keyword>
<evidence type="ECO:0000256" key="1">
    <source>
        <dbReference type="ARBA" id="ARBA00022670"/>
    </source>
</evidence>
<reference evidence="9 10" key="1">
    <citation type="submission" date="2009-01" db="EMBL/GenBank/DDBJ databases">
        <authorList>
            <person name="Qin X."/>
            <person name="Bachman B."/>
            <person name="Battles P."/>
            <person name="Bell A."/>
            <person name="Bess C."/>
            <person name="Bickham C."/>
            <person name="Chaboub L."/>
            <person name="Chen D."/>
            <person name="Coyle M."/>
            <person name="Deiros D.R."/>
            <person name="Dinh H."/>
            <person name="Forbes L."/>
            <person name="Fowler G."/>
            <person name="Francisco L."/>
            <person name="Fu Q."/>
            <person name="Gubbala S."/>
            <person name="Hale W."/>
            <person name="Han Y."/>
            <person name="Hemphill L."/>
            <person name="Highlander S.K."/>
            <person name="Hirani K."/>
            <person name="Hogues M."/>
            <person name="Jackson L."/>
            <person name="Jakkamsetti A."/>
            <person name="Javaid M."/>
            <person name="Jiang H."/>
            <person name="Korchina V."/>
            <person name="Kovar C."/>
            <person name="Lara F."/>
            <person name="Lee S."/>
            <person name="Mata R."/>
            <person name="Mathew T."/>
            <person name="Moen C."/>
            <person name="Morales K."/>
            <person name="Munidasa M."/>
            <person name="Nazareth L."/>
            <person name="Ngo R."/>
            <person name="Nguyen L."/>
            <person name="Okwuonu G."/>
            <person name="Ongeri F."/>
            <person name="Patil S."/>
            <person name="Petrosino J."/>
            <person name="Pham C."/>
            <person name="Pham P."/>
            <person name="Pu L.-L."/>
            <person name="Puazo M."/>
            <person name="Raj R."/>
            <person name="Reid J."/>
            <person name="Rouhana J."/>
            <person name="Saada N."/>
            <person name="Shang Y."/>
            <person name="Simmons D."/>
            <person name="Thornton R."/>
            <person name="Warren J."/>
            <person name="Weissenberger G."/>
            <person name="Zhang J."/>
            <person name="Zhang L."/>
            <person name="Zhou C."/>
            <person name="Zhu D."/>
            <person name="Muzny D."/>
            <person name="Worley K."/>
            <person name="Gibbs R."/>
        </authorList>
    </citation>
    <scope>NUCLEOTIDE SEQUENCE [LARGE SCALE GENOMIC DNA]</scope>
    <source>
        <strain evidence="9 10">ATCC 35098</strain>
    </source>
</reference>
<dbReference type="EC" id="3.4.24.-" evidence="6"/>
<dbReference type="Proteomes" id="UP000003744">
    <property type="component" value="Unassembled WGS sequence"/>
</dbReference>
<dbReference type="NCBIfam" id="TIGR00181">
    <property type="entry name" value="pepF"/>
    <property type="match status" value="1"/>
</dbReference>
<dbReference type="GO" id="GO:0046872">
    <property type="term" value="F:metal ion binding"/>
    <property type="evidence" value="ECO:0007669"/>
    <property type="project" value="UniProtKB-UniRule"/>
</dbReference>
<comment type="similarity">
    <text evidence="6">Belongs to the peptidase M3B family.</text>
</comment>
<dbReference type="Gene3D" id="1.10.287.830">
    <property type="entry name" value="putative peptidase helix hairpin domain like"/>
    <property type="match status" value="1"/>
</dbReference>
<keyword evidence="3 6" id="KW-0378">Hydrolase</keyword>
<accession>C2CJF6</accession>
<keyword evidence="2 6" id="KW-0479">Metal-binding</keyword>
<dbReference type="Pfam" id="PF08439">
    <property type="entry name" value="Peptidase_M3_N"/>
    <property type="match status" value="1"/>
</dbReference>
<dbReference type="CDD" id="cd09608">
    <property type="entry name" value="M3B_PepF"/>
    <property type="match status" value="1"/>
</dbReference>
<dbReference type="Pfam" id="PF01432">
    <property type="entry name" value="Peptidase_M3"/>
    <property type="match status" value="1"/>
</dbReference>
<dbReference type="InterPro" id="IPR013647">
    <property type="entry name" value="OligopepF_N_dom"/>
</dbReference>
<dbReference type="SUPFAM" id="SSF55486">
    <property type="entry name" value="Metalloproteases ('zincins'), catalytic domain"/>
    <property type="match status" value="1"/>
</dbReference>
<comment type="caution">
    <text evidence="9">The sequence shown here is derived from an EMBL/GenBank/DDBJ whole genome shotgun (WGS) entry which is preliminary data.</text>
</comment>
<dbReference type="Gene3D" id="1.10.1370.20">
    <property type="entry name" value="Oligoendopeptidase f, C-terminal domain"/>
    <property type="match status" value="1"/>
</dbReference>
<evidence type="ECO:0000256" key="2">
    <source>
        <dbReference type="ARBA" id="ARBA00022723"/>
    </source>
</evidence>
<dbReference type="InterPro" id="IPR004438">
    <property type="entry name" value="Peptidase_M3B"/>
</dbReference>
<dbReference type="GO" id="GO:0004222">
    <property type="term" value="F:metalloendopeptidase activity"/>
    <property type="evidence" value="ECO:0007669"/>
    <property type="project" value="UniProtKB-UniRule"/>
</dbReference>
<evidence type="ECO:0000259" key="7">
    <source>
        <dbReference type="Pfam" id="PF01432"/>
    </source>
</evidence>
<evidence type="ECO:0000313" key="10">
    <source>
        <dbReference type="Proteomes" id="UP000003744"/>
    </source>
</evidence>
<evidence type="ECO:0000256" key="5">
    <source>
        <dbReference type="ARBA" id="ARBA00023049"/>
    </source>
</evidence>
<comment type="function">
    <text evidence="6">Has oligopeptidase activity and degrades a variety of small bioactive peptides.</text>
</comment>
<dbReference type="MEROPS" id="M03.007"/>
<evidence type="ECO:0000256" key="4">
    <source>
        <dbReference type="ARBA" id="ARBA00022833"/>
    </source>
</evidence>
<dbReference type="AlphaFoldDB" id="C2CJF6"/>